<evidence type="ECO:0000256" key="1">
    <source>
        <dbReference type="SAM" id="MobiDB-lite"/>
    </source>
</evidence>
<dbReference type="AlphaFoldDB" id="A0AAN7AFA0"/>
<proteinExistence type="predicted"/>
<feature type="region of interest" description="Disordered" evidence="1">
    <location>
        <begin position="236"/>
        <end position="256"/>
    </location>
</feature>
<protein>
    <submittedName>
        <fullName evidence="2">Uncharacterized protein</fullName>
    </submittedName>
</protein>
<accession>A0AAN7AFA0</accession>
<reference evidence="2" key="1">
    <citation type="journal article" date="2023" name="Mol. Phylogenet. Evol.">
        <title>Genome-scale phylogeny and comparative genomics of the fungal order Sordariales.</title>
        <authorList>
            <person name="Hensen N."/>
            <person name="Bonometti L."/>
            <person name="Westerberg I."/>
            <person name="Brannstrom I.O."/>
            <person name="Guillou S."/>
            <person name="Cros-Aarteil S."/>
            <person name="Calhoun S."/>
            <person name="Haridas S."/>
            <person name="Kuo A."/>
            <person name="Mondo S."/>
            <person name="Pangilinan J."/>
            <person name="Riley R."/>
            <person name="LaButti K."/>
            <person name="Andreopoulos B."/>
            <person name="Lipzen A."/>
            <person name="Chen C."/>
            <person name="Yan M."/>
            <person name="Daum C."/>
            <person name="Ng V."/>
            <person name="Clum A."/>
            <person name="Steindorff A."/>
            <person name="Ohm R.A."/>
            <person name="Martin F."/>
            <person name="Silar P."/>
            <person name="Natvig D.O."/>
            <person name="Lalanne C."/>
            <person name="Gautier V."/>
            <person name="Ament-Velasquez S.L."/>
            <person name="Kruys A."/>
            <person name="Hutchinson M.I."/>
            <person name="Powell A.J."/>
            <person name="Barry K."/>
            <person name="Miller A.N."/>
            <person name="Grigoriev I.V."/>
            <person name="Debuchy R."/>
            <person name="Gladieux P."/>
            <person name="Hiltunen Thoren M."/>
            <person name="Johannesson H."/>
        </authorList>
    </citation>
    <scope>NUCLEOTIDE SEQUENCE</scope>
    <source>
        <strain evidence="2">PSN309</strain>
    </source>
</reference>
<gene>
    <name evidence="2" type="ORF">QBC35DRAFT_475468</name>
</gene>
<name>A0AAN7AFA0_9PEZI</name>
<dbReference type="Proteomes" id="UP001302126">
    <property type="component" value="Unassembled WGS sequence"/>
</dbReference>
<comment type="caution">
    <text evidence="2">The sequence shown here is derived from an EMBL/GenBank/DDBJ whole genome shotgun (WGS) entry which is preliminary data.</text>
</comment>
<evidence type="ECO:0000313" key="3">
    <source>
        <dbReference type="Proteomes" id="UP001302126"/>
    </source>
</evidence>
<organism evidence="2 3">
    <name type="scientific">Podospora australis</name>
    <dbReference type="NCBI Taxonomy" id="1536484"/>
    <lineage>
        <taxon>Eukaryota</taxon>
        <taxon>Fungi</taxon>
        <taxon>Dikarya</taxon>
        <taxon>Ascomycota</taxon>
        <taxon>Pezizomycotina</taxon>
        <taxon>Sordariomycetes</taxon>
        <taxon>Sordariomycetidae</taxon>
        <taxon>Sordariales</taxon>
        <taxon>Podosporaceae</taxon>
        <taxon>Podospora</taxon>
    </lineage>
</organism>
<dbReference type="EMBL" id="MU864424">
    <property type="protein sequence ID" value="KAK4186426.1"/>
    <property type="molecule type" value="Genomic_DNA"/>
</dbReference>
<reference evidence="2" key="2">
    <citation type="submission" date="2023-05" db="EMBL/GenBank/DDBJ databases">
        <authorList>
            <consortium name="Lawrence Berkeley National Laboratory"/>
            <person name="Steindorff A."/>
            <person name="Hensen N."/>
            <person name="Bonometti L."/>
            <person name="Westerberg I."/>
            <person name="Brannstrom I.O."/>
            <person name="Guillou S."/>
            <person name="Cros-Aarteil S."/>
            <person name="Calhoun S."/>
            <person name="Haridas S."/>
            <person name="Kuo A."/>
            <person name="Mondo S."/>
            <person name="Pangilinan J."/>
            <person name="Riley R."/>
            <person name="Labutti K."/>
            <person name="Andreopoulos B."/>
            <person name="Lipzen A."/>
            <person name="Chen C."/>
            <person name="Yanf M."/>
            <person name="Daum C."/>
            <person name="Ng V."/>
            <person name="Clum A."/>
            <person name="Ohm R."/>
            <person name="Martin F."/>
            <person name="Silar P."/>
            <person name="Natvig D."/>
            <person name="Lalanne C."/>
            <person name="Gautier V."/>
            <person name="Ament-Velasquez S.L."/>
            <person name="Kruys A."/>
            <person name="Hutchinson M.I."/>
            <person name="Powell A.J."/>
            <person name="Barry K."/>
            <person name="Miller A.N."/>
            <person name="Grigoriev I.V."/>
            <person name="Debuchy R."/>
            <person name="Gladieux P."/>
            <person name="Thoren M.H."/>
            <person name="Johannesson H."/>
        </authorList>
    </citation>
    <scope>NUCLEOTIDE SEQUENCE</scope>
    <source>
        <strain evidence="2">PSN309</strain>
    </source>
</reference>
<sequence>MSSASRLIKELHCRIGQRTMPLRPNCTTFASSFPAASRQSPNFAHEFESPTPTSVTPRAVQDLRETLKSLPACSERQAVQGAMNKTETEEFTTSVKEQTELEDAFESLNYVLNVFNAMLTRAEVHCQLNDYSQGPLSQQGVKEQQLNADAQDVKDMAEKLSFYSRHKSFWDNGALPGLVRRHFDQNAYRKHRRFSNELLDEMLVQDIIRRVQRMPFKTDNVQALIQTMWPAYVAARERQGHKDPTRLDPSKALDGF</sequence>
<keyword evidence="3" id="KW-1185">Reference proteome</keyword>
<evidence type="ECO:0000313" key="2">
    <source>
        <dbReference type="EMBL" id="KAK4186426.1"/>
    </source>
</evidence>